<dbReference type="InterPro" id="IPR032675">
    <property type="entry name" value="LRR_dom_sf"/>
</dbReference>
<evidence type="ECO:0000313" key="2">
    <source>
        <dbReference type="Proteomes" id="UP001237642"/>
    </source>
</evidence>
<evidence type="ECO:0000313" key="1">
    <source>
        <dbReference type="EMBL" id="KAK1391437.1"/>
    </source>
</evidence>
<gene>
    <name evidence="1" type="ORF">POM88_010493</name>
</gene>
<dbReference type="SUPFAM" id="SSF52047">
    <property type="entry name" value="RNI-like"/>
    <property type="match status" value="1"/>
</dbReference>
<organism evidence="1 2">
    <name type="scientific">Heracleum sosnowskyi</name>
    <dbReference type="NCBI Taxonomy" id="360622"/>
    <lineage>
        <taxon>Eukaryota</taxon>
        <taxon>Viridiplantae</taxon>
        <taxon>Streptophyta</taxon>
        <taxon>Embryophyta</taxon>
        <taxon>Tracheophyta</taxon>
        <taxon>Spermatophyta</taxon>
        <taxon>Magnoliopsida</taxon>
        <taxon>eudicotyledons</taxon>
        <taxon>Gunneridae</taxon>
        <taxon>Pentapetalae</taxon>
        <taxon>asterids</taxon>
        <taxon>campanulids</taxon>
        <taxon>Apiales</taxon>
        <taxon>Apiaceae</taxon>
        <taxon>Apioideae</taxon>
        <taxon>apioid superclade</taxon>
        <taxon>Tordylieae</taxon>
        <taxon>Tordyliinae</taxon>
        <taxon>Heracleum</taxon>
    </lineage>
</organism>
<dbReference type="Proteomes" id="UP001237642">
    <property type="component" value="Unassembled WGS sequence"/>
</dbReference>
<name>A0AAD8IW39_9APIA</name>
<dbReference type="EMBL" id="JAUIZM010000003">
    <property type="protein sequence ID" value="KAK1391437.1"/>
    <property type="molecule type" value="Genomic_DNA"/>
</dbReference>
<sequence length="161" mass="17574">MESKDRQISFICPNFSSHYRPGELILPVVFYVEHGKYVWSGTVVDGGKKIEGLEGYERGIGYVHICTGTAGVSFFLAGAAAAAAAAENLRGLRHLQLIGNDITIVGLLAIIENCSHLESLDTWNCINVGNQLDSDLRTRLSQQIKDLRLPLYSTEDSGFGT</sequence>
<dbReference type="AlphaFoldDB" id="A0AAD8IW39"/>
<proteinExistence type="predicted"/>
<comment type="caution">
    <text evidence="1">The sequence shown here is derived from an EMBL/GenBank/DDBJ whole genome shotgun (WGS) entry which is preliminary data.</text>
</comment>
<protein>
    <submittedName>
        <fullName evidence="1">Uncharacterized protein</fullName>
    </submittedName>
</protein>
<reference evidence="1" key="1">
    <citation type="submission" date="2023-02" db="EMBL/GenBank/DDBJ databases">
        <title>Genome of toxic invasive species Heracleum sosnowskyi carries increased number of genes despite the absence of recent whole-genome duplications.</title>
        <authorList>
            <person name="Schelkunov M."/>
            <person name="Shtratnikova V."/>
            <person name="Makarenko M."/>
            <person name="Klepikova A."/>
            <person name="Omelchenko D."/>
            <person name="Novikova G."/>
            <person name="Obukhova E."/>
            <person name="Bogdanov V."/>
            <person name="Penin A."/>
            <person name="Logacheva M."/>
        </authorList>
    </citation>
    <scope>NUCLEOTIDE SEQUENCE</scope>
    <source>
        <strain evidence="1">Hsosn_3</strain>
        <tissue evidence="1">Leaf</tissue>
    </source>
</reference>
<reference evidence="1" key="2">
    <citation type="submission" date="2023-05" db="EMBL/GenBank/DDBJ databases">
        <authorList>
            <person name="Schelkunov M.I."/>
        </authorList>
    </citation>
    <scope>NUCLEOTIDE SEQUENCE</scope>
    <source>
        <strain evidence="1">Hsosn_3</strain>
        <tissue evidence="1">Leaf</tissue>
    </source>
</reference>
<dbReference type="PANTHER" id="PTHR38926">
    <property type="entry name" value="F-BOX DOMAIN CONTAINING PROTEIN, EXPRESSED"/>
    <property type="match status" value="1"/>
</dbReference>
<dbReference type="PANTHER" id="PTHR38926:SF2">
    <property type="entry name" value="F-BOX_LRR-REPEAT PROTEIN 21-RELATED"/>
    <property type="match status" value="1"/>
</dbReference>
<keyword evidence="2" id="KW-1185">Reference proteome</keyword>
<dbReference type="Gene3D" id="3.80.10.10">
    <property type="entry name" value="Ribonuclease Inhibitor"/>
    <property type="match status" value="1"/>
</dbReference>
<accession>A0AAD8IW39</accession>